<dbReference type="Gene3D" id="3.40.190.10">
    <property type="entry name" value="Periplasmic binding protein-like II"/>
    <property type="match status" value="1"/>
</dbReference>
<comment type="caution">
    <text evidence="2">The sequence shown here is derived from an EMBL/GenBank/DDBJ whole genome shotgun (WGS) entry which is preliminary data.</text>
</comment>
<dbReference type="SUPFAM" id="SSF53850">
    <property type="entry name" value="Periplasmic binding protein-like II"/>
    <property type="match status" value="1"/>
</dbReference>
<protein>
    <submittedName>
        <fullName evidence="2">ABC transporter substrate-binding protein</fullName>
    </submittedName>
</protein>
<feature type="signal peptide" evidence="1">
    <location>
        <begin position="1"/>
        <end position="20"/>
    </location>
</feature>
<feature type="non-terminal residue" evidence="2">
    <location>
        <position position="92"/>
    </location>
</feature>
<evidence type="ECO:0000313" key="3">
    <source>
        <dbReference type="Proteomes" id="UP000259610"/>
    </source>
</evidence>
<evidence type="ECO:0000256" key="1">
    <source>
        <dbReference type="SAM" id="SignalP"/>
    </source>
</evidence>
<proteinExistence type="predicted"/>
<gene>
    <name evidence="2" type="ORF">DCG58_11900</name>
</gene>
<keyword evidence="1" id="KW-0732">Signal</keyword>
<name>A0A3B9GZH6_9PROT</name>
<organism evidence="2 3">
    <name type="scientific">Hyphomonas adhaerens</name>
    <dbReference type="NCBI Taxonomy" id="81029"/>
    <lineage>
        <taxon>Bacteria</taxon>
        <taxon>Pseudomonadati</taxon>
        <taxon>Pseudomonadota</taxon>
        <taxon>Alphaproteobacteria</taxon>
        <taxon>Hyphomonadales</taxon>
        <taxon>Hyphomonadaceae</taxon>
        <taxon>Hyphomonas</taxon>
    </lineage>
</organism>
<dbReference type="EMBL" id="DMAN01000268">
    <property type="protein sequence ID" value="HAE27855.1"/>
    <property type="molecule type" value="Genomic_DNA"/>
</dbReference>
<accession>A0A3B9GZH6</accession>
<dbReference type="Proteomes" id="UP000259610">
    <property type="component" value="Unassembled WGS sequence"/>
</dbReference>
<dbReference type="AlphaFoldDB" id="A0A3B9GZH6"/>
<feature type="chain" id="PRO_5017713414" evidence="1">
    <location>
        <begin position="21"/>
        <end position="92"/>
    </location>
</feature>
<reference evidence="2 3" key="1">
    <citation type="journal article" date="2018" name="Nat. Biotechnol.">
        <title>A standardized bacterial taxonomy based on genome phylogeny substantially revises the tree of life.</title>
        <authorList>
            <person name="Parks D.H."/>
            <person name="Chuvochina M."/>
            <person name="Waite D.W."/>
            <person name="Rinke C."/>
            <person name="Skarshewski A."/>
            <person name="Chaumeil P.A."/>
            <person name="Hugenholtz P."/>
        </authorList>
    </citation>
    <scope>NUCLEOTIDE SEQUENCE [LARGE SCALE GENOMIC DNA]</scope>
    <source>
        <strain evidence="2">UBA8733</strain>
    </source>
</reference>
<sequence>MVINKILCRGMLLGMALALAVPAIGAAQSDGGTLKISHSTRIATLNPLSLSGPAEYPVIDMAYSGLTRIGLDSQPHPDLAESWKGSADATEF</sequence>
<evidence type="ECO:0000313" key="2">
    <source>
        <dbReference type="EMBL" id="HAE27855.1"/>
    </source>
</evidence>